<feature type="transmembrane region" description="Helical" evidence="1">
    <location>
        <begin position="217"/>
        <end position="238"/>
    </location>
</feature>
<name>A0A437QG77_9GAMM</name>
<evidence type="ECO:0000313" key="3">
    <source>
        <dbReference type="Proteomes" id="UP000283077"/>
    </source>
</evidence>
<accession>A0A437QG77</accession>
<comment type="caution">
    <text evidence="2">The sequence shown here is derived from an EMBL/GenBank/DDBJ whole genome shotgun (WGS) entry which is preliminary data.</text>
</comment>
<organism evidence="2 3">
    <name type="scientific">Rheinheimera riviphila</name>
    <dbReference type="NCBI Taxonomy" id="1834037"/>
    <lineage>
        <taxon>Bacteria</taxon>
        <taxon>Pseudomonadati</taxon>
        <taxon>Pseudomonadota</taxon>
        <taxon>Gammaproteobacteria</taxon>
        <taxon>Chromatiales</taxon>
        <taxon>Chromatiaceae</taxon>
        <taxon>Rheinheimera</taxon>
    </lineage>
</organism>
<keyword evidence="1" id="KW-0472">Membrane</keyword>
<evidence type="ECO:0000256" key="1">
    <source>
        <dbReference type="SAM" id="Phobius"/>
    </source>
</evidence>
<dbReference type="PANTHER" id="PTHR38568">
    <property type="entry name" value="DUF445 DOMAIN-CONTAINING PROTEIN-RELATED"/>
    <property type="match status" value="1"/>
</dbReference>
<feature type="transmembrane region" description="Helical" evidence="1">
    <location>
        <begin position="5"/>
        <end position="25"/>
    </location>
</feature>
<keyword evidence="3" id="KW-1185">Reference proteome</keyword>
<keyword evidence="1" id="KW-1133">Transmembrane helix</keyword>
<protein>
    <submittedName>
        <fullName evidence="2">DUF445 domain-containing protein</fullName>
    </submittedName>
</protein>
<dbReference type="RefSeq" id="WP_127700379.1">
    <property type="nucleotide sequence ID" value="NZ_SACS01000020.1"/>
</dbReference>
<dbReference type="AlphaFoldDB" id="A0A437QG77"/>
<dbReference type="Proteomes" id="UP000283077">
    <property type="component" value="Unassembled WGS sequence"/>
</dbReference>
<keyword evidence="1" id="KW-0812">Transmembrane</keyword>
<evidence type="ECO:0000313" key="2">
    <source>
        <dbReference type="EMBL" id="RVU33551.1"/>
    </source>
</evidence>
<feature type="transmembrane region" description="Helical" evidence="1">
    <location>
        <begin position="31"/>
        <end position="48"/>
    </location>
</feature>
<dbReference type="EMBL" id="SACS01000020">
    <property type="protein sequence ID" value="RVU33551.1"/>
    <property type="molecule type" value="Genomic_DNA"/>
</dbReference>
<gene>
    <name evidence="2" type="ORF">EOE67_16170</name>
</gene>
<dbReference type="OrthoDB" id="5565224at2"/>
<reference evidence="2 3" key="1">
    <citation type="submission" date="2019-01" db="EMBL/GenBank/DDBJ databases">
        <authorList>
            <person name="Chen W.-M."/>
        </authorList>
    </citation>
    <scope>NUCLEOTIDE SEQUENCE [LARGE SCALE GENOMIC DNA]</scope>
    <source>
        <strain evidence="2 3">KYPC3</strain>
    </source>
</reference>
<proteinExistence type="predicted"/>
<sequence length="241" mass="26130">MNKSLITNIVSLVAMAIGWFAAMPWLWTTGLFAFSGAITNWLAVHMLFEKVPLLYGSGVIPARFSEIKIALHKLVMEQFFSTQNLQRLATGNQAAEADSTAMQLKLAPVIEAIDLSPAFAALLDTVQQSSLGGMLAMFGGPAMLQPLEQPFITKLRTSLIELADSPEVQAQLQQQLASGENISQLQPKIAMLVQARLDELTPQLVKELIQQLIQQHLGWLVVWGGVFGGVIGLVSALLPAV</sequence>
<dbReference type="PANTHER" id="PTHR38568:SF1">
    <property type="entry name" value="DUF445 DOMAIN-CONTAINING PROTEIN"/>
    <property type="match status" value="1"/>
</dbReference>